<evidence type="ECO:0000313" key="2">
    <source>
        <dbReference type="Proteomes" id="UP000253426"/>
    </source>
</evidence>
<proteinExistence type="predicted"/>
<comment type="caution">
    <text evidence="1">The sequence shown here is derived from an EMBL/GenBank/DDBJ whole genome shotgun (WGS) entry which is preliminary data.</text>
</comment>
<dbReference type="EMBL" id="QNRR01000003">
    <property type="protein sequence ID" value="RBP45394.1"/>
    <property type="molecule type" value="Genomic_DNA"/>
</dbReference>
<dbReference type="RefSeq" id="WP_113958518.1">
    <property type="nucleotide sequence ID" value="NZ_QNRR01000003.1"/>
</dbReference>
<sequence length="413" mass="44383">MRFLYTIILLLALPVLALLFRQEFLDRLQPKLATQVAAALSRPAFSGVKAELNYVDVSLRGTVDQPSQREEARAAVDAVPGLRCREEDNHLQIRPGITGTLAGSRLTLTGWLHRTAELAEISSWIQELRPGLEVEDSGVQVLPHVIPQSISSAQELPALLTQLQGVLRAKASLKVTRGNDTFRISGDLPTMKLRQAIVLAVPLGGGTTPLDFSELRAGPYVTAAAFADEEALPPLLSVFLTSPGAQSIEARGQELLIRGYATPSMRDRWMTSLNRFPERITIIAGFQVFPSLYHFPSYKPQSRLAADKVKGVQKSLSKAVIQFENGAVTAAPTQAAMLDDAAATIRDAGAEVRVIAGAAPLANETADAARSRAESIVSELVSRGVPAACLEAGVFEPVSSAEEPVARVELLVK</sequence>
<dbReference type="AlphaFoldDB" id="A0A366HQL8"/>
<gene>
    <name evidence="1" type="ORF">DES53_103393</name>
</gene>
<evidence type="ECO:0008006" key="3">
    <source>
        <dbReference type="Google" id="ProtNLM"/>
    </source>
</evidence>
<keyword evidence="2" id="KW-1185">Reference proteome</keyword>
<name>A0A366HQL8_9BACT</name>
<reference evidence="1 2" key="1">
    <citation type="submission" date="2018-06" db="EMBL/GenBank/DDBJ databases">
        <title>Genomic Encyclopedia of Type Strains, Phase IV (KMG-IV): sequencing the most valuable type-strain genomes for metagenomic binning, comparative biology and taxonomic classification.</title>
        <authorList>
            <person name="Goeker M."/>
        </authorList>
    </citation>
    <scope>NUCLEOTIDE SEQUENCE [LARGE SCALE GENOMIC DNA]</scope>
    <source>
        <strain evidence="1 2">DSM 25532</strain>
    </source>
</reference>
<organism evidence="1 2">
    <name type="scientific">Roseimicrobium gellanilyticum</name>
    <dbReference type="NCBI Taxonomy" id="748857"/>
    <lineage>
        <taxon>Bacteria</taxon>
        <taxon>Pseudomonadati</taxon>
        <taxon>Verrucomicrobiota</taxon>
        <taxon>Verrucomicrobiia</taxon>
        <taxon>Verrucomicrobiales</taxon>
        <taxon>Verrucomicrobiaceae</taxon>
        <taxon>Roseimicrobium</taxon>
    </lineage>
</organism>
<evidence type="ECO:0000313" key="1">
    <source>
        <dbReference type="EMBL" id="RBP45394.1"/>
    </source>
</evidence>
<protein>
    <recommendedName>
        <fullName evidence="3">BON domain-containing protein</fullName>
    </recommendedName>
</protein>
<accession>A0A366HQL8</accession>
<dbReference type="Proteomes" id="UP000253426">
    <property type="component" value="Unassembled WGS sequence"/>
</dbReference>